<keyword evidence="2" id="KW-1185">Reference proteome</keyword>
<dbReference type="KEGG" id="cput:CONPUDRAFT_74986"/>
<dbReference type="SUPFAM" id="SSF81383">
    <property type="entry name" value="F-box domain"/>
    <property type="match status" value="1"/>
</dbReference>
<proteinExistence type="predicted"/>
<sequence length="501" mass="56344">MALIRLDRLPLDILVQIAGLLGPLDVLSLRLTSRALFTASNESHLPRHPGPVPSQSRQDLEDAVTRSAIVEHRMISQMDPKKVRKIALDIDEQGKARLLAGRWLVSKSYNKVLCRDLDSAQGGESQVVYEVFQPWNLKFVTTAEIVDCEGRYHGCIALSERKYRPLKDQVTILKVKPTGQTIELIKISCFDIPGISFTLDYTGTEVELTIGPSALVVWWEQVVSDPGEENNHLRRYAVIDFSNVWQIPVVRTTLDYTEYFPRLANWSTLSAGLRTILRPDVHGNTLRRFLDSSNRDDDSDDGTRTLIYLIPLASALSGECKPRLLGWSEAAVTLPVLLRDSTLTADGNTSIALAGLCHDPYSVRKTYVFTMRLSIPPAEEQHFTPPWFEVQTNIGPSVSCLSMLAHPVLNGSLRILFSYLEAEEGHRHLCLGAMSIDPKEPDYDIMWQKSPTMRIGGDTDAVRGKNVVEDVNLLRGRVCLYEEAEYEEGEVRRERIILDFS</sequence>
<dbReference type="CDD" id="cd09917">
    <property type="entry name" value="F-box_SF"/>
    <property type="match status" value="1"/>
</dbReference>
<dbReference type="RefSeq" id="XP_007771165.1">
    <property type="nucleotide sequence ID" value="XM_007772975.1"/>
</dbReference>
<dbReference type="Proteomes" id="UP000053558">
    <property type="component" value="Unassembled WGS sequence"/>
</dbReference>
<reference evidence="2" key="1">
    <citation type="journal article" date="2012" name="Science">
        <title>The Paleozoic origin of enzymatic lignin decomposition reconstructed from 31 fungal genomes.</title>
        <authorList>
            <person name="Floudas D."/>
            <person name="Binder M."/>
            <person name="Riley R."/>
            <person name="Barry K."/>
            <person name="Blanchette R.A."/>
            <person name="Henrissat B."/>
            <person name="Martinez A.T."/>
            <person name="Otillar R."/>
            <person name="Spatafora J.W."/>
            <person name="Yadav J.S."/>
            <person name="Aerts A."/>
            <person name="Benoit I."/>
            <person name="Boyd A."/>
            <person name="Carlson A."/>
            <person name="Copeland A."/>
            <person name="Coutinho P.M."/>
            <person name="de Vries R.P."/>
            <person name="Ferreira P."/>
            <person name="Findley K."/>
            <person name="Foster B."/>
            <person name="Gaskell J."/>
            <person name="Glotzer D."/>
            <person name="Gorecki P."/>
            <person name="Heitman J."/>
            <person name="Hesse C."/>
            <person name="Hori C."/>
            <person name="Igarashi K."/>
            <person name="Jurgens J.A."/>
            <person name="Kallen N."/>
            <person name="Kersten P."/>
            <person name="Kohler A."/>
            <person name="Kuees U."/>
            <person name="Kumar T.K.A."/>
            <person name="Kuo A."/>
            <person name="LaButti K."/>
            <person name="Larrondo L.F."/>
            <person name="Lindquist E."/>
            <person name="Ling A."/>
            <person name="Lombard V."/>
            <person name="Lucas S."/>
            <person name="Lundell T."/>
            <person name="Martin R."/>
            <person name="McLaughlin D.J."/>
            <person name="Morgenstern I."/>
            <person name="Morin E."/>
            <person name="Murat C."/>
            <person name="Nagy L.G."/>
            <person name="Nolan M."/>
            <person name="Ohm R.A."/>
            <person name="Patyshakuliyeva A."/>
            <person name="Rokas A."/>
            <person name="Ruiz-Duenas F.J."/>
            <person name="Sabat G."/>
            <person name="Salamov A."/>
            <person name="Samejima M."/>
            <person name="Schmutz J."/>
            <person name="Slot J.C."/>
            <person name="St John F."/>
            <person name="Stenlid J."/>
            <person name="Sun H."/>
            <person name="Sun S."/>
            <person name="Syed K."/>
            <person name="Tsang A."/>
            <person name="Wiebenga A."/>
            <person name="Young D."/>
            <person name="Pisabarro A."/>
            <person name="Eastwood D.C."/>
            <person name="Martin F."/>
            <person name="Cullen D."/>
            <person name="Grigoriev I.V."/>
            <person name="Hibbett D.S."/>
        </authorList>
    </citation>
    <scope>NUCLEOTIDE SEQUENCE [LARGE SCALE GENOMIC DNA]</scope>
    <source>
        <strain evidence="2">RWD-64-598 SS2</strain>
    </source>
</reference>
<accession>A0A5M3MG75</accession>
<protein>
    <submittedName>
        <fullName evidence="1">Uncharacterized protein</fullName>
    </submittedName>
</protein>
<evidence type="ECO:0000313" key="1">
    <source>
        <dbReference type="EMBL" id="EIW78249.1"/>
    </source>
</evidence>
<organism evidence="1 2">
    <name type="scientific">Coniophora puteana (strain RWD-64-598)</name>
    <name type="common">Brown rot fungus</name>
    <dbReference type="NCBI Taxonomy" id="741705"/>
    <lineage>
        <taxon>Eukaryota</taxon>
        <taxon>Fungi</taxon>
        <taxon>Dikarya</taxon>
        <taxon>Basidiomycota</taxon>
        <taxon>Agaricomycotina</taxon>
        <taxon>Agaricomycetes</taxon>
        <taxon>Agaricomycetidae</taxon>
        <taxon>Boletales</taxon>
        <taxon>Coniophorineae</taxon>
        <taxon>Coniophoraceae</taxon>
        <taxon>Coniophora</taxon>
    </lineage>
</organism>
<evidence type="ECO:0000313" key="2">
    <source>
        <dbReference type="Proteomes" id="UP000053558"/>
    </source>
</evidence>
<dbReference type="InterPro" id="IPR036047">
    <property type="entry name" value="F-box-like_dom_sf"/>
</dbReference>
<gene>
    <name evidence="1" type="ORF">CONPUDRAFT_74986</name>
</gene>
<dbReference type="AlphaFoldDB" id="A0A5M3MG75"/>
<dbReference type="EMBL" id="JH711582">
    <property type="protein sequence ID" value="EIW78249.1"/>
    <property type="molecule type" value="Genomic_DNA"/>
</dbReference>
<comment type="caution">
    <text evidence="1">The sequence shown here is derived from an EMBL/GenBank/DDBJ whole genome shotgun (WGS) entry which is preliminary data.</text>
</comment>
<name>A0A5M3MG75_CONPW</name>
<dbReference type="GeneID" id="19209298"/>